<evidence type="ECO:0000256" key="3">
    <source>
        <dbReference type="ARBA" id="ARBA00022475"/>
    </source>
</evidence>
<dbReference type="FunFam" id="3.40.50.300:FF:000421">
    <property type="entry name" value="Branched-chain amino acid ABC transporter ATP-binding protein"/>
    <property type="match status" value="1"/>
</dbReference>
<evidence type="ECO:0000256" key="9">
    <source>
        <dbReference type="SAM" id="Phobius"/>
    </source>
</evidence>
<dbReference type="PROSITE" id="PS50893">
    <property type="entry name" value="ABC_TRANSPORTER_2"/>
    <property type="match status" value="1"/>
</dbReference>
<keyword evidence="4 9" id="KW-0812">Transmembrane</keyword>
<dbReference type="InterPro" id="IPR001851">
    <property type="entry name" value="ABC_transp_permease"/>
</dbReference>
<feature type="transmembrane region" description="Helical" evidence="9">
    <location>
        <begin position="255"/>
        <end position="274"/>
    </location>
</feature>
<comment type="subcellular location">
    <subcellularLocation>
        <location evidence="1">Cell membrane</location>
        <topology evidence="1">Multi-pass membrane protein</topology>
    </subcellularLocation>
</comment>
<feature type="transmembrane region" description="Helical" evidence="9">
    <location>
        <begin position="151"/>
        <end position="171"/>
    </location>
</feature>
<protein>
    <recommendedName>
        <fullName evidence="10">ABC transporter domain-containing protein</fullName>
    </recommendedName>
</protein>
<dbReference type="GO" id="GO:0005524">
    <property type="term" value="F:ATP binding"/>
    <property type="evidence" value="ECO:0007669"/>
    <property type="project" value="UniProtKB-KW"/>
</dbReference>
<keyword evidence="7 9" id="KW-1133">Transmembrane helix</keyword>
<dbReference type="Proteomes" id="UP000778970">
    <property type="component" value="Unassembled WGS sequence"/>
</dbReference>
<evidence type="ECO:0000259" key="10">
    <source>
        <dbReference type="PROSITE" id="PS50893"/>
    </source>
</evidence>
<evidence type="ECO:0000256" key="6">
    <source>
        <dbReference type="ARBA" id="ARBA00022840"/>
    </source>
</evidence>
<feature type="transmembrane region" description="Helical" evidence="9">
    <location>
        <begin position="205"/>
        <end position="222"/>
    </location>
</feature>
<keyword evidence="3" id="KW-1003">Cell membrane</keyword>
<evidence type="ECO:0000256" key="2">
    <source>
        <dbReference type="ARBA" id="ARBA00022448"/>
    </source>
</evidence>
<dbReference type="Pfam" id="PF12399">
    <property type="entry name" value="BCA_ABC_TP_C"/>
    <property type="match status" value="1"/>
</dbReference>
<reference evidence="11" key="1">
    <citation type="submission" date="2017-08" db="EMBL/GenBank/DDBJ databases">
        <authorList>
            <person name="Imhoff J.F."/>
            <person name="Rahn T."/>
            <person name="Kuenzel S."/>
            <person name="Neulinger S.C."/>
        </authorList>
    </citation>
    <scope>NUCLEOTIDE SEQUENCE</scope>
    <source>
        <strain evidence="11">DSM 9154</strain>
    </source>
</reference>
<dbReference type="SMART" id="SM00382">
    <property type="entry name" value="AAA"/>
    <property type="match status" value="1"/>
</dbReference>
<comment type="caution">
    <text evidence="11">The sequence shown here is derived from an EMBL/GenBank/DDBJ whole genome shotgun (WGS) entry which is preliminary data.</text>
</comment>
<dbReference type="AlphaFoldDB" id="A0A934V1E9"/>
<dbReference type="Gene3D" id="3.40.50.300">
    <property type="entry name" value="P-loop containing nucleotide triphosphate hydrolases"/>
    <property type="match status" value="1"/>
</dbReference>
<dbReference type="GO" id="GO:0016887">
    <property type="term" value="F:ATP hydrolysis activity"/>
    <property type="evidence" value="ECO:0007669"/>
    <property type="project" value="InterPro"/>
</dbReference>
<gene>
    <name evidence="11" type="ORF">CKO21_15105</name>
</gene>
<evidence type="ECO:0000256" key="8">
    <source>
        <dbReference type="ARBA" id="ARBA00023136"/>
    </source>
</evidence>
<evidence type="ECO:0000256" key="4">
    <source>
        <dbReference type="ARBA" id="ARBA00022692"/>
    </source>
</evidence>
<dbReference type="InterPro" id="IPR027417">
    <property type="entry name" value="P-loop_NTPase"/>
</dbReference>
<keyword evidence="12" id="KW-1185">Reference proteome</keyword>
<evidence type="ECO:0000313" key="11">
    <source>
        <dbReference type="EMBL" id="MBK1698575.1"/>
    </source>
</evidence>
<keyword evidence="5" id="KW-0547">Nucleotide-binding</keyword>
<dbReference type="PANTHER" id="PTHR45772">
    <property type="entry name" value="CONSERVED COMPONENT OF ABC TRANSPORTER FOR NATURAL AMINO ACIDS-RELATED"/>
    <property type="match status" value="1"/>
</dbReference>
<dbReference type="GO" id="GO:0005886">
    <property type="term" value="C:plasma membrane"/>
    <property type="evidence" value="ECO:0007669"/>
    <property type="project" value="UniProtKB-SubCell"/>
</dbReference>
<evidence type="ECO:0000313" key="12">
    <source>
        <dbReference type="Proteomes" id="UP000778970"/>
    </source>
</evidence>
<feature type="transmembrane region" description="Helical" evidence="9">
    <location>
        <begin position="33"/>
        <end position="55"/>
    </location>
</feature>
<name>A0A934V1E9_9PROT</name>
<feature type="domain" description="ABC transporter" evidence="10">
    <location>
        <begin position="350"/>
        <end position="597"/>
    </location>
</feature>
<dbReference type="RefSeq" id="WP_027289574.1">
    <property type="nucleotide sequence ID" value="NZ_NRRE01000028.1"/>
</dbReference>
<dbReference type="CDD" id="cd03219">
    <property type="entry name" value="ABC_Mj1267_LivG_branched"/>
    <property type="match status" value="1"/>
</dbReference>
<sequence>MDLLAFATSLITLGLIYGLLAVGLNVQFGFAGVLNFGYVAFFAVGAFTSALATLPPPGSTAYAEAGAQYAIGLDLPWLAGFVLAGVIGGGLALLIGVTAVRLRTHYLAVATFAMAEVVRYALSNETWLTRGEFGITEVPQPGLGTYVPGELYAYAYLLGCIVIVGALVWAVRHAGELPFGRLLRAIRDDELAARTLGKRTARTKLQALVIGGALGGLAGSLWTHSLGVVHVGQFVPIVTFQIWLAMLLGGTGNHLGVLVGAFLLIAIREGTRFLDAVPGLSELAAGNPSFVPSLRFVLIGLLLILVVRYFPRGVWPDKPRKAPAFNGTVPALAAAPAEPVQDASDTAPILRVSDLYKRFGGLTAVDGASFELARGRITGLIGPNGAGKSTMIDLISGVQRPDAGRVELDGRSVTGLVPEAVAHAGLARTFQNPRLFAHLTVWENLMVAGADARSESLATAWLRIAGRRALEQEIAGRAEAVLAFLNLARLRDEPAAHLSGGQRKLLDLGRQMIRRPNLMLLDEPAAGVNRTLAGEIFAQIGELNRQGTSFLIVEHEMDLVMRWCDQVIVMHQGRVLAQGTPAQVQQNPAVIEAYLGGSQTA</sequence>
<dbReference type="PANTHER" id="PTHR45772:SF9">
    <property type="entry name" value="CONSERVED COMPONENT OF ABC TRANSPORTER FOR NATURAL AMINO ACIDS"/>
    <property type="match status" value="1"/>
</dbReference>
<reference evidence="11" key="2">
    <citation type="journal article" date="2020" name="Microorganisms">
        <title>Osmotic Adaptation and Compatible Solute Biosynthesis of Phototrophic Bacteria as Revealed from Genome Analyses.</title>
        <authorList>
            <person name="Imhoff J.F."/>
            <person name="Rahn T."/>
            <person name="Kunzel S."/>
            <person name="Keller A."/>
            <person name="Neulinger S.C."/>
        </authorList>
    </citation>
    <scope>NUCLEOTIDE SEQUENCE</scope>
    <source>
        <strain evidence="11">DSM 9154</strain>
    </source>
</reference>
<dbReference type="InterPro" id="IPR017871">
    <property type="entry name" value="ABC_transporter-like_CS"/>
</dbReference>
<keyword evidence="8 9" id="KW-0472">Membrane</keyword>
<dbReference type="SUPFAM" id="SSF52540">
    <property type="entry name" value="P-loop containing nucleoside triphosphate hydrolases"/>
    <property type="match status" value="1"/>
</dbReference>
<keyword evidence="6" id="KW-0067">ATP-binding</keyword>
<dbReference type="InterPro" id="IPR003593">
    <property type="entry name" value="AAA+_ATPase"/>
</dbReference>
<proteinExistence type="predicted"/>
<feature type="transmembrane region" description="Helical" evidence="9">
    <location>
        <begin position="6"/>
        <end position="26"/>
    </location>
</feature>
<dbReference type="InterPro" id="IPR003439">
    <property type="entry name" value="ABC_transporter-like_ATP-bd"/>
</dbReference>
<evidence type="ECO:0000256" key="1">
    <source>
        <dbReference type="ARBA" id="ARBA00004651"/>
    </source>
</evidence>
<dbReference type="CDD" id="cd06581">
    <property type="entry name" value="TM_PBP1_LivM_like"/>
    <property type="match status" value="1"/>
</dbReference>
<feature type="transmembrane region" description="Helical" evidence="9">
    <location>
        <begin position="104"/>
        <end position="122"/>
    </location>
</feature>
<dbReference type="PROSITE" id="PS00211">
    <property type="entry name" value="ABC_TRANSPORTER_1"/>
    <property type="match status" value="1"/>
</dbReference>
<dbReference type="InterPro" id="IPR051120">
    <property type="entry name" value="ABC_AA/LPS_Transport"/>
</dbReference>
<feature type="transmembrane region" description="Helical" evidence="9">
    <location>
        <begin position="294"/>
        <end position="311"/>
    </location>
</feature>
<dbReference type="EMBL" id="NRRE01000028">
    <property type="protein sequence ID" value="MBK1698575.1"/>
    <property type="molecule type" value="Genomic_DNA"/>
</dbReference>
<keyword evidence="2" id="KW-0813">Transport</keyword>
<accession>A0A934V1E9</accession>
<dbReference type="InterPro" id="IPR043428">
    <property type="entry name" value="LivM-like"/>
</dbReference>
<dbReference type="InterPro" id="IPR032823">
    <property type="entry name" value="BCA_ABC_TP_C"/>
</dbReference>
<organism evidence="11 12">
    <name type="scientific">Rhodovibrio salinarum</name>
    <dbReference type="NCBI Taxonomy" id="1087"/>
    <lineage>
        <taxon>Bacteria</taxon>
        <taxon>Pseudomonadati</taxon>
        <taxon>Pseudomonadota</taxon>
        <taxon>Alphaproteobacteria</taxon>
        <taxon>Rhodospirillales</taxon>
        <taxon>Rhodovibrionaceae</taxon>
        <taxon>Rhodovibrio</taxon>
    </lineage>
</organism>
<dbReference type="Pfam" id="PF00005">
    <property type="entry name" value="ABC_tran"/>
    <property type="match status" value="1"/>
</dbReference>
<evidence type="ECO:0000256" key="5">
    <source>
        <dbReference type="ARBA" id="ARBA00022741"/>
    </source>
</evidence>
<dbReference type="Pfam" id="PF02653">
    <property type="entry name" value="BPD_transp_2"/>
    <property type="match status" value="1"/>
</dbReference>
<dbReference type="GO" id="GO:0015658">
    <property type="term" value="F:branched-chain amino acid transmembrane transporter activity"/>
    <property type="evidence" value="ECO:0007669"/>
    <property type="project" value="InterPro"/>
</dbReference>
<evidence type="ECO:0000256" key="7">
    <source>
        <dbReference type="ARBA" id="ARBA00022989"/>
    </source>
</evidence>
<feature type="transmembrane region" description="Helical" evidence="9">
    <location>
        <begin position="75"/>
        <end position="97"/>
    </location>
</feature>